<protein>
    <submittedName>
        <fullName evidence="8">Sodium ion-translocating decarboxylase subunit beta</fullName>
    </submittedName>
</protein>
<evidence type="ECO:0000256" key="1">
    <source>
        <dbReference type="ARBA" id="ARBA00004651"/>
    </source>
</evidence>
<dbReference type="Pfam" id="PF03977">
    <property type="entry name" value="OAD_beta"/>
    <property type="match status" value="1"/>
</dbReference>
<evidence type="ECO:0000313" key="8">
    <source>
        <dbReference type="EMBL" id="MCC2129203.1"/>
    </source>
</evidence>
<keyword evidence="9" id="KW-1185">Reference proteome</keyword>
<organism evidence="8 9">
    <name type="scientific">Brotocaccenecus cirricatena</name>
    <dbReference type="NCBI Taxonomy" id="3064195"/>
    <lineage>
        <taxon>Bacteria</taxon>
        <taxon>Bacillati</taxon>
        <taxon>Bacillota</taxon>
        <taxon>Clostridia</taxon>
        <taxon>Eubacteriales</taxon>
        <taxon>Oscillospiraceae</taxon>
        <taxon>Brotocaccenecus</taxon>
    </lineage>
</organism>
<keyword evidence="4" id="KW-1278">Translocase</keyword>
<keyword evidence="6 7" id="KW-0472">Membrane</keyword>
<evidence type="ECO:0000256" key="7">
    <source>
        <dbReference type="SAM" id="Phobius"/>
    </source>
</evidence>
<feature type="transmembrane region" description="Helical" evidence="7">
    <location>
        <begin position="309"/>
        <end position="336"/>
    </location>
</feature>
<feature type="transmembrane region" description="Helical" evidence="7">
    <location>
        <begin position="456"/>
        <end position="473"/>
    </location>
</feature>
<dbReference type="Proteomes" id="UP001199319">
    <property type="component" value="Unassembled WGS sequence"/>
</dbReference>
<accession>A0AAE3AFU1</accession>
<dbReference type="GO" id="GO:0016829">
    <property type="term" value="F:lyase activity"/>
    <property type="evidence" value="ECO:0007669"/>
    <property type="project" value="InterPro"/>
</dbReference>
<proteinExistence type="predicted"/>
<feature type="transmembrane region" description="Helical" evidence="7">
    <location>
        <begin position="209"/>
        <end position="230"/>
    </location>
</feature>
<dbReference type="GO" id="GO:0005886">
    <property type="term" value="C:plasma membrane"/>
    <property type="evidence" value="ECO:0007669"/>
    <property type="project" value="UniProtKB-SubCell"/>
</dbReference>
<evidence type="ECO:0000256" key="3">
    <source>
        <dbReference type="ARBA" id="ARBA00022692"/>
    </source>
</evidence>
<feature type="transmembrane region" description="Helical" evidence="7">
    <location>
        <begin position="22"/>
        <end position="40"/>
    </location>
</feature>
<dbReference type="NCBIfam" id="TIGR01109">
    <property type="entry name" value="Na_pump_decarbB"/>
    <property type="match status" value="1"/>
</dbReference>
<evidence type="ECO:0000313" key="9">
    <source>
        <dbReference type="Proteomes" id="UP001199319"/>
    </source>
</evidence>
<dbReference type="PANTHER" id="PTHR35806">
    <property type="entry name" value="OXALOACETATE DECARBOXYLASE BETA CHAIN 2"/>
    <property type="match status" value="1"/>
</dbReference>
<evidence type="ECO:0000256" key="5">
    <source>
        <dbReference type="ARBA" id="ARBA00022989"/>
    </source>
</evidence>
<feature type="transmembrane region" description="Helical" evidence="7">
    <location>
        <begin position="250"/>
        <end position="275"/>
    </location>
</feature>
<dbReference type="PANTHER" id="PTHR35806:SF1">
    <property type="entry name" value="OXALOACETATE DECARBOXYLASE BETA CHAIN 2"/>
    <property type="match status" value="1"/>
</dbReference>
<dbReference type="AlphaFoldDB" id="A0AAE3AFU1"/>
<dbReference type="RefSeq" id="WP_302928499.1">
    <property type="nucleotide sequence ID" value="NZ_JAJEPW010000015.1"/>
</dbReference>
<feature type="transmembrane region" description="Helical" evidence="7">
    <location>
        <begin position="47"/>
        <end position="66"/>
    </location>
</feature>
<evidence type="ECO:0000256" key="4">
    <source>
        <dbReference type="ARBA" id="ARBA00022967"/>
    </source>
</evidence>
<reference evidence="8" key="1">
    <citation type="submission" date="2021-10" db="EMBL/GenBank/DDBJ databases">
        <title>Anaerobic single-cell dispensing facilitates the cultivation of human gut bacteria.</title>
        <authorList>
            <person name="Afrizal A."/>
        </authorList>
    </citation>
    <scope>NUCLEOTIDE SEQUENCE</scope>
    <source>
        <strain evidence="8">CLA-AA-H272</strain>
    </source>
</reference>
<name>A0AAE3AFU1_9FIRM</name>
<dbReference type="GO" id="GO:0006814">
    <property type="term" value="P:sodium ion transport"/>
    <property type="evidence" value="ECO:0007669"/>
    <property type="project" value="InterPro"/>
</dbReference>
<sequence length="474" mass="49173">MEAIANFLTSTGFYQFFQGENWKSAIMLVIACVLLFLGIVKKFEPLLLVPIAIGMLVTNLPGAGMFHEILFAGGHVHWELFGGQPITASFLSEMLNSGVSADVLQPYADSLWTAAQSMFGADALSQVAAQVAAATGDAVNSIAVQIQTLASAEQFAAASGLTMSNVTVSVGLVDVLYLGIKLGIYPCLIFMGVGAMTDFGPLIANPKSLLLGAAAQLGIFLTYLGCRLLGFTGAESSSVGIIGGADGPTAIFVTAMLAPALLGPIAVSAYSYMALVPVIQPPIMKALTTEKERQIVMKPLREVSKREKILFPVVVTVFVALLVPSAAPLIACLMFGNLAKECGVLDRLSKTMQNELMNIVTIFLGISVGATATGTTFLSPKTLAIMGMGVVAFGFGTAGGVLLAKFMNLFLKEKINPLIGSAGVSAVPMAARVSQKVGQEANPGNFLLMHAMGPNVAGVIGSAIAAGVLISLFG</sequence>
<evidence type="ECO:0000256" key="6">
    <source>
        <dbReference type="ARBA" id="ARBA00023136"/>
    </source>
</evidence>
<feature type="transmembrane region" description="Helical" evidence="7">
    <location>
        <begin position="356"/>
        <end position="378"/>
    </location>
</feature>
<dbReference type="InterPro" id="IPR005661">
    <property type="entry name" value="OadB_MmdB"/>
</dbReference>
<keyword evidence="3 7" id="KW-0812">Transmembrane</keyword>
<feature type="transmembrane region" description="Helical" evidence="7">
    <location>
        <begin position="390"/>
        <end position="411"/>
    </location>
</feature>
<feature type="transmembrane region" description="Helical" evidence="7">
    <location>
        <begin position="175"/>
        <end position="197"/>
    </location>
</feature>
<gene>
    <name evidence="8" type="ORF">LKD37_06670</name>
</gene>
<comment type="subcellular location">
    <subcellularLocation>
        <location evidence="1">Cell membrane</location>
        <topology evidence="1">Multi-pass membrane protein</topology>
    </subcellularLocation>
</comment>
<evidence type="ECO:0000256" key="2">
    <source>
        <dbReference type="ARBA" id="ARBA00022475"/>
    </source>
</evidence>
<dbReference type="PIRSF" id="PIRSF015658">
    <property type="entry name" value="MmdB_OadB"/>
    <property type="match status" value="1"/>
</dbReference>
<keyword evidence="5 7" id="KW-1133">Transmembrane helix</keyword>
<comment type="caution">
    <text evidence="8">The sequence shown here is derived from an EMBL/GenBank/DDBJ whole genome shotgun (WGS) entry which is preliminary data.</text>
</comment>
<dbReference type="EMBL" id="JAJEPW010000015">
    <property type="protein sequence ID" value="MCC2129203.1"/>
    <property type="molecule type" value="Genomic_DNA"/>
</dbReference>
<keyword evidence="2" id="KW-1003">Cell membrane</keyword>